<name>A0A1M7ELA5_9FIRM</name>
<keyword evidence="3" id="KW-1185">Reference proteome</keyword>
<reference evidence="2 3" key="1">
    <citation type="submission" date="2016-11" db="EMBL/GenBank/DDBJ databases">
        <authorList>
            <person name="Jaros S."/>
            <person name="Januszkiewicz K."/>
            <person name="Wedrychowicz H."/>
        </authorList>
    </citation>
    <scope>NUCLEOTIDE SEQUENCE [LARGE SCALE GENOMIC DNA]</scope>
    <source>
        <strain evidence="2 3">DSM 15930</strain>
    </source>
</reference>
<dbReference type="RefSeq" id="WP_073281570.1">
    <property type="nucleotide sequence ID" value="NZ_FRCP01000005.1"/>
</dbReference>
<accession>A0A1M7ELA5</accession>
<gene>
    <name evidence="2" type="ORF">SAMN02746066_00049</name>
</gene>
<feature type="region of interest" description="Disordered" evidence="1">
    <location>
        <begin position="234"/>
        <end position="254"/>
    </location>
</feature>
<proteinExistence type="predicted"/>
<feature type="region of interest" description="Disordered" evidence="1">
    <location>
        <begin position="368"/>
        <end position="419"/>
    </location>
</feature>
<feature type="compositionally biased region" description="Gly residues" evidence="1">
    <location>
        <begin position="286"/>
        <end position="302"/>
    </location>
</feature>
<feature type="region of interest" description="Disordered" evidence="1">
    <location>
        <begin position="286"/>
        <end position="306"/>
    </location>
</feature>
<dbReference type="AlphaFoldDB" id="A0A1M7ELA5"/>
<dbReference type="STRING" id="1120996.SAMN02746066_00049"/>
<dbReference type="Proteomes" id="UP000184038">
    <property type="component" value="Unassembled WGS sequence"/>
</dbReference>
<organism evidence="2 3">
    <name type="scientific">Anaerosporobacter mobilis DSM 15930</name>
    <dbReference type="NCBI Taxonomy" id="1120996"/>
    <lineage>
        <taxon>Bacteria</taxon>
        <taxon>Bacillati</taxon>
        <taxon>Bacillota</taxon>
        <taxon>Clostridia</taxon>
        <taxon>Lachnospirales</taxon>
        <taxon>Lachnospiraceae</taxon>
        <taxon>Anaerosporobacter</taxon>
    </lineage>
</organism>
<feature type="compositionally biased region" description="Gly residues" evidence="1">
    <location>
        <begin position="368"/>
        <end position="379"/>
    </location>
</feature>
<protein>
    <submittedName>
        <fullName evidence="2">Uncharacterized protein</fullName>
    </submittedName>
</protein>
<feature type="compositionally biased region" description="Basic and acidic residues" evidence="1">
    <location>
        <begin position="236"/>
        <end position="253"/>
    </location>
</feature>
<evidence type="ECO:0000313" key="2">
    <source>
        <dbReference type="EMBL" id="SHL92470.1"/>
    </source>
</evidence>
<evidence type="ECO:0000256" key="1">
    <source>
        <dbReference type="SAM" id="MobiDB-lite"/>
    </source>
</evidence>
<sequence length="419" mass="44165">MEEQNEFFEVAGLLGHDTNRLMLGEEIITYMRIPTITQAANILSRADLEQRAKRANTFFDAIKGRERMGQGIHDRGEAVVFAYGQPLVSDTHGLNRHFPLRVKAISVKVKRIKAGECLEVSTRGMDWDIDHMEELYCIVNIDTLILEPGASLIVRGNVFSLVCQHIVKLGTDKEGKYDIGILPTPYAFHSDGSSNMVGADGKIGKNGKDADFVKDVETKATFFGPLYYGEQTKALSGERGEDGEYGQKGEDGKAGGATKLAEITIRDIDAKKGNLCIFAKTGDGGSGGNGGHGGDGGNGSNGQSGYQTLSKWIMQGQGGDGGNGGNGGNGGHGGNGGIASNIYISVNQDQIDCVKVIAEQGFGGLSGKGGMGGRGGTPGEGIPTGKKGHDGLEGNSGRRGHNRMAPPVFLNEVKLSSTD</sequence>
<dbReference type="EMBL" id="FRCP01000005">
    <property type="protein sequence ID" value="SHL92470.1"/>
    <property type="molecule type" value="Genomic_DNA"/>
</dbReference>
<evidence type="ECO:0000313" key="3">
    <source>
        <dbReference type="Proteomes" id="UP000184038"/>
    </source>
</evidence>